<organism evidence="3 4">
    <name type="scientific">Mesorhabditis spiculigera</name>
    <dbReference type="NCBI Taxonomy" id="96644"/>
    <lineage>
        <taxon>Eukaryota</taxon>
        <taxon>Metazoa</taxon>
        <taxon>Ecdysozoa</taxon>
        <taxon>Nematoda</taxon>
        <taxon>Chromadorea</taxon>
        <taxon>Rhabditida</taxon>
        <taxon>Rhabditina</taxon>
        <taxon>Rhabditomorpha</taxon>
        <taxon>Rhabditoidea</taxon>
        <taxon>Rhabditidae</taxon>
        <taxon>Mesorhabditinae</taxon>
        <taxon>Mesorhabditis</taxon>
    </lineage>
</organism>
<feature type="signal peptide" evidence="2">
    <location>
        <begin position="1"/>
        <end position="16"/>
    </location>
</feature>
<reference evidence="3" key="1">
    <citation type="submission" date="2023-06" db="EMBL/GenBank/DDBJ databases">
        <authorList>
            <person name="Delattre M."/>
        </authorList>
    </citation>
    <scope>NUCLEOTIDE SEQUENCE</scope>
    <source>
        <strain evidence="3">AF72</strain>
    </source>
</reference>
<dbReference type="EMBL" id="CATQJA010000711">
    <property type="protein sequence ID" value="CAJ0563398.1"/>
    <property type="molecule type" value="Genomic_DNA"/>
</dbReference>
<dbReference type="InterPro" id="IPR017943">
    <property type="entry name" value="Bactericidal_perm-incr_a/b_dom"/>
</dbReference>
<protein>
    <submittedName>
        <fullName evidence="3">Uncharacterized protein</fullName>
    </submittedName>
</protein>
<dbReference type="AlphaFoldDB" id="A0AA36C844"/>
<feature type="compositionally biased region" description="Low complexity" evidence="1">
    <location>
        <begin position="226"/>
        <end position="244"/>
    </location>
</feature>
<dbReference type="GO" id="GO:0008289">
    <property type="term" value="F:lipid binding"/>
    <property type="evidence" value="ECO:0007669"/>
    <property type="project" value="InterPro"/>
</dbReference>
<dbReference type="PANTHER" id="PTHR10504">
    <property type="entry name" value="BACTERICIDAL PERMEABILITY-INCREASING BPI PROTEIN-RELATED"/>
    <property type="match status" value="1"/>
</dbReference>
<sequence length="416" mass="44459">MKLLIPFLALIGSSLAGNSGGFYQGSPQGPPQYQQPAQANGGIRARINRKAFEDISPIAEQILNSEITKARLPPISQCIPQADGCLQIYNIFVARYKCPTSVKIRPAEPNVIRISVKGLDIGVTSNLGGRFVILMPIQLFGIVQANLFHVSLKVINEKLSGKLSAIPQSISVGQMVDLFGSALGLEEGGSETTTEASSADSGKTEDSGKTSESDSDLQNVGDSGDSQVSTIADSASSSSVSESSGTPKPGYQDRRKVKKARAVSRRRSAKQQEANQTLESLDAQNYEIEKQAIVRALMAAMDLVDGPEKNDLNRLPRASRNSMEPESFGEIPKVRRSSGLSSGLKRKLRQSDDDDDSSSSATPSDPMALLKQFASKLDFKKLDDVSVSLGLVKTEASKCGFAVDLDGEFSQNAVGK</sequence>
<gene>
    <name evidence="3" type="ORF">MSPICULIGERA_LOCUS2425</name>
</gene>
<feature type="compositionally biased region" description="Basic residues" evidence="1">
    <location>
        <begin position="255"/>
        <end position="269"/>
    </location>
</feature>
<accession>A0AA36C844</accession>
<proteinExistence type="predicted"/>
<keyword evidence="2" id="KW-0732">Signal</keyword>
<feature type="non-terminal residue" evidence="3">
    <location>
        <position position="416"/>
    </location>
</feature>
<evidence type="ECO:0000313" key="3">
    <source>
        <dbReference type="EMBL" id="CAJ0563398.1"/>
    </source>
</evidence>
<dbReference type="GO" id="GO:0005615">
    <property type="term" value="C:extracellular space"/>
    <property type="evidence" value="ECO:0007669"/>
    <property type="project" value="TreeGrafter"/>
</dbReference>
<name>A0AA36C844_9BILA</name>
<evidence type="ECO:0000256" key="1">
    <source>
        <dbReference type="SAM" id="MobiDB-lite"/>
    </source>
</evidence>
<keyword evidence="4" id="KW-1185">Reference proteome</keyword>
<feature type="region of interest" description="Disordered" evidence="1">
    <location>
        <begin position="306"/>
        <end position="367"/>
    </location>
</feature>
<feature type="compositionally biased region" description="Polar residues" evidence="1">
    <location>
        <begin position="216"/>
        <end position="225"/>
    </location>
</feature>
<dbReference type="InterPro" id="IPR032942">
    <property type="entry name" value="BPI/LBP/Plunc"/>
</dbReference>
<dbReference type="SUPFAM" id="SSF55394">
    <property type="entry name" value="Bactericidal permeability-increasing protein, BPI"/>
    <property type="match status" value="1"/>
</dbReference>
<feature type="compositionally biased region" description="Basic and acidic residues" evidence="1">
    <location>
        <begin position="202"/>
        <end position="212"/>
    </location>
</feature>
<evidence type="ECO:0000313" key="4">
    <source>
        <dbReference type="Proteomes" id="UP001177023"/>
    </source>
</evidence>
<dbReference type="Gene3D" id="3.15.10.10">
    <property type="entry name" value="Bactericidal permeability-increasing protein, domain 1"/>
    <property type="match status" value="1"/>
</dbReference>
<feature type="chain" id="PRO_5041420447" evidence="2">
    <location>
        <begin position="17"/>
        <end position="416"/>
    </location>
</feature>
<evidence type="ECO:0000256" key="2">
    <source>
        <dbReference type="SAM" id="SignalP"/>
    </source>
</evidence>
<feature type="compositionally biased region" description="Low complexity" evidence="1">
    <location>
        <begin position="187"/>
        <end position="199"/>
    </location>
</feature>
<comment type="caution">
    <text evidence="3">The sequence shown here is derived from an EMBL/GenBank/DDBJ whole genome shotgun (WGS) entry which is preliminary data.</text>
</comment>
<feature type="region of interest" description="Disordered" evidence="1">
    <location>
        <begin position="187"/>
        <end position="276"/>
    </location>
</feature>
<dbReference type="PANTHER" id="PTHR10504:SF144">
    <property type="entry name" value="BPI1 DOMAIN-CONTAINING PROTEIN"/>
    <property type="match status" value="1"/>
</dbReference>
<dbReference type="Proteomes" id="UP001177023">
    <property type="component" value="Unassembled WGS sequence"/>
</dbReference>